<dbReference type="InterPro" id="IPR002941">
    <property type="entry name" value="DNA_methylase_N4/N6"/>
</dbReference>
<dbReference type="PATRIC" id="fig|457403.8.peg.406"/>
<organism evidence="5 6">
    <name type="scientific">Fusobacterium animalis 11_3_2</name>
    <dbReference type="NCBI Taxonomy" id="457403"/>
    <lineage>
        <taxon>Bacteria</taxon>
        <taxon>Fusobacteriati</taxon>
        <taxon>Fusobacteriota</taxon>
        <taxon>Fusobacteriia</taxon>
        <taxon>Fusobacteriales</taxon>
        <taxon>Fusobacteriaceae</taxon>
        <taxon>Fusobacterium</taxon>
    </lineage>
</organism>
<proteinExistence type="inferred from homology"/>
<comment type="caution">
    <text evidence="5">The sequence shown here is derived from an EMBL/GenBank/DDBJ whole genome shotgun (WGS) entry which is preliminary data.</text>
</comment>
<evidence type="ECO:0000256" key="3">
    <source>
        <dbReference type="ARBA" id="ARBA00022679"/>
    </source>
</evidence>
<dbReference type="Proteomes" id="UP000004160">
    <property type="component" value="Unassembled WGS sequence"/>
</dbReference>
<keyword evidence="6" id="KW-1185">Reference proteome</keyword>
<reference evidence="5" key="1">
    <citation type="submission" date="2011-05" db="EMBL/GenBank/DDBJ databases">
        <title>The Genome Sequence of Fusobacterium sp. 11_3_2.</title>
        <authorList>
            <consortium name="The Broad Institute Genome Sequencing Platform"/>
            <person name="Earl A."/>
            <person name="Ward D."/>
            <person name="Feldgarden M."/>
            <person name="Gevers D."/>
            <person name="Sibley C.D."/>
            <person name="White A.P."/>
            <person name="Crowley S."/>
            <person name="Surette M."/>
            <person name="Strauss J.C."/>
            <person name="Ambrose C.E."/>
            <person name="Allen-Vercoe E."/>
            <person name="Young S.K."/>
            <person name="Zeng Q."/>
            <person name="Gargeya S."/>
            <person name="Fitzgerald M."/>
            <person name="Haas B."/>
            <person name="Abouelleil A."/>
            <person name="Alvarado L."/>
            <person name="Arachchi H.M."/>
            <person name="Berlin A."/>
            <person name="Brown A."/>
            <person name="Chapman S.B."/>
            <person name="Chen Z."/>
            <person name="Dunbar C."/>
            <person name="Freedman E."/>
            <person name="Gearin G."/>
            <person name="Gellesch M."/>
            <person name="Goldberg J."/>
            <person name="Griggs A."/>
            <person name="Gujja S."/>
            <person name="Heiman D."/>
            <person name="Howarth C."/>
            <person name="Larson L."/>
            <person name="Lui A."/>
            <person name="MacDonald P.J.P."/>
            <person name="Mehta T."/>
            <person name="Montmayeur A."/>
            <person name="Murphy C."/>
            <person name="Neiman D."/>
            <person name="Pearson M."/>
            <person name="Priest M."/>
            <person name="Roberts A."/>
            <person name="Saif S."/>
            <person name="Shea T."/>
            <person name="Shenoy N."/>
            <person name="Sisk P."/>
            <person name="Stolte C."/>
            <person name="Sykes S."/>
            <person name="Wortman J."/>
            <person name="Nusbaum C."/>
            <person name="Birren B."/>
        </authorList>
    </citation>
    <scope>NUCLEOTIDE SEQUENCE [LARGE SCALE GENOMIC DNA]</scope>
    <source>
        <strain evidence="5">11_3_2</strain>
    </source>
</reference>
<name>F7KXT5_9FUSO</name>
<accession>F7KXT5</accession>
<sequence length="1047" mass="124369">MMIVNKNKEKLKRFLMEMFQFDQSDLDFGIYKIMNQKREIISKFMNIDLFQEIEKSLEPFKKSINEQRINEIRLKIDTLKSMNEDGAFTNKINILKEEEGSYSSEINITNVEEEIYSYLLDFFSRYYDEGDFISQRRYKEGVYSIPYEGEEIKFYWANFDQYYIKSSEYFTNYIFNFKEKKIHFKLIDIEIDKDNNKGKNKFFKLFNFEKSSNKNNLNIISNPEIINNELFIYFEYSADEIKKTQTKRNEEMFIYLQKYINDNNLLEYIPLFSSSNEKTNPELLKQLNKYTARNTYDYFIHKDLEKFLTKELNFYIKNEVFQLENMDINNLEKIKLSILKTKIIEDIAKIIIKFLAQIENFQKNLWEKKKFVVETNYCITLNNIKTSFYEQILENQEQFNEWKNLFYINEIEGSYDKNFLINNPYLVLDTKFFNKKFKEELIESIDNLDKKIDGILINSDNFHALNLLQEKYQKKVDCIYIDPPYNSPSSEIMYKNNFKHSSWLTLIENRLELSKKIISDKHSYIIAIDKYEFDNLYELVKEKFPYNDNVCVSIEHNKKGTQGNHFSYSNEFAIFSISNLIKKINEKEREKKDWESSNLRNWGSESERKYAKNCFYPIYIKNDKIIGYGDVSDENYHPKNSNIIMKPGKISCYLNEELIDVISTEKEPVIAVYPIDNSGTERKWRYAFSTIKDIWSYIEIQESNMGEKQIFLLKHSDQYKTLWSDAKYNAGDFGTKILTNMGINKEKFQFPKSLHTVQECINVTQDKNSIVLDYFAGSGTTGHAIIELNRKDNGNRKYILVEMGEYFDTVVKPRIQKVIYSKEWSNGKPLKREGISHIFKYMLLESYEDSLNNITFDTEISKLLPNNTSLLSDFMISYMLSMESKNSKSMLNIELLKDPFNYKMEIIENGEIKIKAIDLIETFNYLIGLTVSRNHSIQSFDAEFSETEYGKLQAKLTNGIKYKFKVVNGFLPNGDKTIIIWRNMTEDRKKDNVVLNNFIKKVNIELNDFKFIYVNGDNFIKNIFSDKEVNIILIEEIMKSKIFNGGI</sequence>
<protein>
    <submittedName>
        <fullName evidence="5">Modification methylase, type III R/M system</fullName>
    </submittedName>
</protein>
<dbReference type="GO" id="GO:0008170">
    <property type="term" value="F:N-methyltransferase activity"/>
    <property type="evidence" value="ECO:0007669"/>
    <property type="project" value="InterPro"/>
</dbReference>
<dbReference type="InterPro" id="IPR002052">
    <property type="entry name" value="DNA_methylase_N6_adenine_CS"/>
</dbReference>
<dbReference type="PROSITE" id="PS00092">
    <property type="entry name" value="N6_MTASE"/>
    <property type="match status" value="1"/>
</dbReference>
<dbReference type="GO" id="GO:0032259">
    <property type="term" value="P:methylation"/>
    <property type="evidence" value="ECO:0007669"/>
    <property type="project" value="UniProtKB-KW"/>
</dbReference>
<dbReference type="GO" id="GO:0003677">
    <property type="term" value="F:DNA binding"/>
    <property type="evidence" value="ECO:0007669"/>
    <property type="project" value="InterPro"/>
</dbReference>
<dbReference type="SUPFAM" id="SSF53335">
    <property type="entry name" value="S-adenosyl-L-methionine-dependent methyltransferases"/>
    <property type="match status" value="1"/>
</dbReference>
<dbReference type="Gene3D" id="3.40.50.150">
    <property type="entry name" value="Vaccinia Virus protein VP39"/>
    <property type="match status" value="1"/>
</dbReference>
<dbReference type="AlphaFoldDB" id="F7KXT5"/>
<feature type="domain" description="DNA methylase N-4/N-6" evidence="4">
    <location>
        <begin position="476"/>
        <end position="807"/>
    </location>
</feature>
<evidence type="ECO:0000256" key="1">
    <source>
        <dbReference type="ARBA" id="ARBA00006594"/>
    </source>
</evidence>
<dbReference type="InterPro" id="IPR029063">
    <property type="entry name" value="SAM-dependent_MTases_sf"/>
</dbReference>
<evidence type="ECO:0000313" key="5">
    <source>
        <dbReference type="EMBL" id="EGN63613.1"/>
    </source>
</evidence>
<keyword evidence="2 5" id="KW-0489">Methyltransferase</keyword>
<evidence type="ECO:0000313" key="6">
    <source>
        <dbReference type="Proteomes" id="UP000004160"/>
    </source>
</evidence>
<dbReference type="HOGENOM" id="CLU_013151_0_0_0"/>
<dbReference type="EMBL" id="ACUO01000007">
    <property type="protein sequence ID" value="EGN63613.1"/>
    <property type="molecule type" value="Genomic_DNA"/>
</dbReference>
<dbReference type="InterPro" id="IPR001091">
    <property type="entry name" value="RM_Methyltransferase"/>
</dbReference>
<dbReference type="PRINTS" id="PR00508">
    <property type="entry name" value="S21N4MTFRASE"/>
</dbReference>
<evidence type="ECO:0000259" key="4">
    <source>
        <dbReference type="Pfam" id="PF01555"/>
    </source>
</evidence>
<gene>
    <name evidence="5" type="ORF">HMPREF0401_00406</name>
</gene>
<comment type="similarity">
    <text evidence="1">Belongs to the N(4)/N(6)-methyltransferase family.</text>
</comment>
<dbReference type="Pfam" id="PF01555">
    <property type="entry name" value="N6_N4_Mtase"/>
    <property type="match status" value="1"/>
</dbReference>
<evidence type="ECO:0000256" key="2">
    <source>
        <dbReference type="ARBA" id="ARBA00022603"/>
    </source>
</evidence>
<keyword evidence="3" id="KW-0808">Transferase</keyword>
<dbReference type="RefSeq" id="WP_008691893.1">
    <property type="nucleotide sequence ID" value="NZ_GL945391.1"/>
</dbReference>